<accession>A0ABQ8T2G9</accession>
<name>A0ABQ8T2G9_PERAM</name>
<sequence length="87" mass="10764">MVQAPNYKVGVPLRYKELVQDEEFWPIVIVFRPFRAPWKYRGRRYENRQEYYNKGFQSRRYETNYKSAQLECRRTQRGNGINVRRLV</sequence>
<organism evidence="1 2">
    <name type="scientific">Periplaneta americana</name>
    <name type="common">American cockroach</name>
    <name type="synonym">Blatta americana</name>
    <dbReference type="NCBI Taxonomy" id="6978"/>
    <lineage>
        <taxon>Eukaryota</taxon>
        <taxon>Metazoa</taxon>
        <taxon>Ecdysozoa</taxon>
        <taxon>Arthropoda</taxon>
        <taxon>Hexapoda</taxon>
        <taxon>Insecta</taxon>
        <taxon>Pterygota</taxon>
        <taxon>Neoptera</taxon>
        <taxon>Polyneoptera</taxon>
        <taxon>Dictyoptera</taxon>
        <taxon>Blattodea</taxon>
        <taxon>Blattoidea</taxon>
        <taxon>Blattidae</taxon>
        <taxon>Blattinae</taxon>
        <taxon>Periplaneta</taxon>
    </lineage>
</organism>
<protein>
    <submittedName>
        <fullName evidence="1">Uncharacterized protein</fullName>
    </submittedName>
</protein>
<keyword evidence="2" id="KW-1185">Reference proteome</keyword>
<evidence type="ECO:0000313" key="2">
    <source>
        <dbReference type="Proteomes" id="UP001148838"/>
    </source>
</evidence>
<dbReference type="Proteomes" id="UP001148838">
    <property type="component" value="Unassembled WGS sequence"/>
</dbReference>
<gene>
    <name evidence="1" type="ORF">ANN_08800</name>
</gene>
<dbReference type="EMBL" id="JAJSOF020000017">
    <property type="protein sequence ID" value="KAJ4440653.1"/>
    <property type="molecule type" value="Genomic_DNA"/>
</dbReference>
<evidence type="ECO:0000313" key="1">
    <source>
        <dbReference type="EMBL" id="KAJ4440653.1"/>
    </source>
</evidence>
<proteinExistence type="predicted"/>
<reference evidence="1 2" key="1">
    <citation type="journal article" date="2022" name="Allergy">
        <title>Genome assembly and annotation of Periplaneta americana reveal a comprehensive cockroach allergen profile.</title>
        <authorList>
            <person name="Wang L."/>
            <person name="Xiong Q."/>
            <person name="Saelim N."/>
            <person name="Wang L."/>
            <person name="Nong W."/>
            <person name="Wan A.T."/>
            <person name="Shi M."/>
            <person name="Liu X."/>
            <person name="Cao Q."/>
            <person name="Hui J.H.L."/>
            <person name="Sookrung N."/>
            <person name="Leung T.F."/>
            <person name="Tungtrongchitr A."/>
            <person name="Tsui S.K.W."/>
        </authorList>
    </citation>
    <scope>NUCLEOTIDE SEQUENCE [LARGE SCALE GENOMIC DNA]</scope>
    <source>
        <strain evidence="1">PWHHKU_190912</strain>
    </source>
</reference>
<comment type="caution">
    <text evidence="1">The sequence shown here is derived from an EMBL/GenBank/DDBJ whole genome shotgun (WGS) entry which is preliminary data.</text>
</comment>